<dbReference type="Pfam" id="PF26130">
    <property type="entry name" value="PB1-like"/>
    <property type="match status" value="1"/>
</dbReference>
<reference evidence="2 3" key="1">
    <citation type="submission" date="2024-01" db="EMBL/GenBank/DDBJ databases">
        <title>The complete chloroplast genome sequence of Lithospermum erythrorhizon: insights into the phylogenetic relationship among Boraginaceae species and the maternal lineages of purple gromwells.</title>
        <authorList>
            <person name="Okada T."/>
            <person name="Watanabe K."/>
        </authorList>
    </citation>
    <scope>NUCLEOTIDE SEQUENCE [LARGE SCALE GENOMIC DNA]</scope>
</reference>
<dbReference type="EMBL" id="BAABME010004267">
    <property type="protein sequence ID" value="GAA0161760.1"/>
    <property type="molecule type" value="Genomic_DNA"/>
</dbReference>
<sequence>MLTVKSFLAVPDKNSSFDADTYKIAYVERKNYFSVRLHYYGELVGNPNFSYEGGKVELFDYCDVDTFELGSIDAWASRAGLRYGEFAACVYKYPEIEELNGLFPLKSDMEDEYGNIKLSDWSNEILKAKANEKSRLNVESGSVGVVEFNLEDGDTM</sequence>
<feature type="domain" description="PB1-like" evidence="1">
    <location>
        <begin position="31"/>
        <end position="110"/>
    </location>
</feature>
<evidence type="ECO:0000313" key="3">
    <source>
        <dbReference type="Proteomes" id="UP001454036"/>
    </source>
</evidence>
<dbReference type="Proteomes" id="UP001454036">
    <property type="component" value="Unassembled WGS sequence"/>
</dbReference>
<evidence type="ECO:0000259" key="1">
    <source>
        <dbReference type="Pfam" id="PF26130"/>
    </source>
</evidence>
<dbReference type="AlphaFoldDB" id="A0AAV3QE51"/>
<name>A0AAV3QE51_LITER</name>
<comment type="caution">
    <text evidence="2">The sequence shown here is derived from an EMBL/GenBank/DDBJ whole genome shotgun (WGS) entry which is preliminary data.</text>
</comment>
<proteinExistence type="predicted"/>
<organism evidence="2 3">
    <name type="scientific">Lithospermum erythrorhizon</name>
    <name type="common">Purple gromwell</name>
    <name type="synonym">Lithospermum officinale var. erythrorhizon</name>
    <dbReference type="NCBI Taxonomy" id="34254"/>
    <lineage>
        <taxon>Eukaryota</taxon>
        <taxon>Viridiplantae</taxon>
        <taxon>Streptophyta</taxon>
        <taxon>Embryophyta</taxon>
        <taxon>Tracheophyta</taxon>
        <taxon>Spermatophyta</taxon>
        <taxon>Magnoliopsida</taxon>
        <taxon>eudicotyledons</taxon>
        <taxon>Gunneridae</taxon>
        <taxon>Pentapetalae</taxon>
        <taxon>asterids</taxon>
        <taxon>lamiids</taxon>
        <taxon>Boraginales</taxon>
        <taxon>Boraginaceae</taxon>
        <taxon>Boraginoideae</taxon>
        <taxon>Lithospermeae</taxon>
        <taxon>Lithospermum</taxon>
    </lineage>
</organism>
<keyword evidence="3" id="KW-1185">Reference proteome</keyword>
<protein>
    <recommendedName>
        <fullName evidence="1">PB1-like domain-containing protein</fullName>
    </recommendedName>
</protein>
<dbReference type="InterPro" id="IPR058594">
    <property type="entry name" value="PB1-like_dom_pln"/>
</dbReference>
<accession>A0AAV3QE51</accession>
<gene>
    <name evidence="2" type="ORF">LIER_18002</name>
</gene>
<evidence type="ECO:0000313" key="2">
    <source>
        <dbReference type="EMBL" id="GAA0161760.1"/>
    </source>
</evidence>